<dbReference type="EMBL" id="JACEFO010001668">
    <property type="protein sequence ID" value="KAF8723249.1"/>
    <property type="molecule type" value="Genomic_DNA"/>
</dbReference>
<protein>
    <recommendedName>
        <fullName evidence="1">RNase H type-1 domain-containing protein</fullName>
    </recommendedName>
</protein>
<dbReference type="InterPro" id="IPR052929">
    <property type="entry name" value="RNase_H-like_EbsB-rel"/>
</dbReference>
<dbReference type="CDD" id="cd06222">
    <property type="entry name" value="RNase_H_like"/>
    <property type="match status" value="1"/>
</dbReference>
<evidence type="ECO:0000259" key="1">
    <source>
        <dbReference type="Pfam" id="PF13456"/>
    </source>
</evidence>
<dbReference type="PANTHER" id="PTHR47074:SF70">
    <property type="entry name" value="OS07G0513450 PROTEIN"/>
    <property type="match status" value="1"/>
</dbReference>
<sequence length="288" mass="31622">MNIARRGVETDTRCPVCGLFDEDGRHCFLKCKQVKKCWQGLNLEDVRLQLLSLQSARRVVEVILKLKSEKRSLVICLLWAWWGNRNKANPGEKGVSVEEVNRRVVTFANCSYQLEKRAVQGGNKGGRAKEIWVPPPPDVLKINIDGAFREVGKTGAWGFVIRDCDGNGVLEGSGRLKWVHDALMAEGEACLAALTVAMDAGISHVVIEADSSNLVAAVNSDGFDQAVGGVLFKEIRLILSLHFVTLSFTHVSTSCNNCAHELACAGIHRDPDQPVLVDRDRACSESNE</sequence>
<name>A0A835EYU5_9POAL</name>
<dbReference type="GO" id="GO:0004523">
    <property type="term" value="F:RNA-DNA hybrid ribonuclease activity"/>
    <property type="evidence" value="ECO:0007669"/>
    <property type="project" value="InterPro"/>
</dbReference>
<organism evidence="2 3">
    <name type="scientific">Digitaria exilis</name>
    <dbReference type="NCBI Taxonomy" id="1010633"/>
    <lineage>
        <taxon>Eukaryota</taxon>
        <taxon>Viridiplantae</taxon>
        <taxon>Streptophyta</taxon>
        <taxon>Embryophyta</taxon>
        <taxon>Tracheophyta</taxon>
        <taxon>Spermatophyta</taxon>
        <taxon>Magnoliopsida</taxon>
        <taxon>Liliopsida</taxon>
        <taxon>Poales</taxon>
        <taxon>Poaceae</taxon>
        <taxon>PACMAD clade</taxon>
        <taxon>Panicoideae</taxon>
        <taxon>Panicodae</taxon>
        <taxon>Paniceae</taxon>
        <taxon>Anthephorinae</taxon>
        <taxon>Digitaria</taxon>
    </lineage>
</organism>
<dbReference type="AlphaFoldDB" id="A0A835EYU5"/>
<comment type="caution">
    <text evidence="2">The sequence shown here is derived from an EMBL/GenBank/DDBJ whole genome shotgun (WGS) entry which is preliminary data.</text>
</comment>
<keyword evidence="3" id="KW-1185">Reference proteome</keyword>
<dbReference type="InterPro" id="IPR044730">
    <property type="entry name" value="RNase_H-like_dom_plant"/>
</dbReference>
<dbReference type="OrthoDB" id="679727at2759"/>
<dbReference type="GO" id="GO:0003676">
    <property type="term" value="F:nucleic acid binding"/>
    <property type="evidence" value="ECO:0007669"/>
    <property type="project" value="InterPro"/>
</dbReference>
<dbReference type="PANTHER" id="PTHR47074">
    <property type="entry name" value="BNAC02G40300D PROTEIN"/>
    <property type="match status" value="1"/>
</dbReference>
<dbReference type="InterPro" id="IPR012337">
    <property type="entry name" value="RNaseH-like_sf"/>
</dbReference>
<dbReference type="InterPro" id="IPR002156">
    <property type="entry name" value="RNaseH_domain"/>
</dbReference>
<dbReference type="SUPFAM" id="SSF53098">
    <property type="entry name" value="Ribonuclease H-like"/>
    <property type="match status" value="1"/>
</dbReference>
<evidence type="ECO:0000313" key="3">
    <source>
        <dbReference type="Proteomes" id="UP000636709"/>
    </source>
</evidence>
<reference evidence="2" key="1">
    <citation type="submission" date="2020-07" db="EMBL/GenBank/DDBJ databases">
        <title>Genome sequence and genetic diversity analysis of an under-domesticated orphan crop, white fonio (Digitaria exilis).</title>
        <authorList>
            <person name="Bennetzen J.L."/>
            <person name="Chen S."/>
            <person name="Ma X."/>
            <person name="Wang X."/>
            <person name="Yssel A.E.J."/>
            <person name="Chaluvadi S.R."/>
            <person name="Johnson M."/>
            <person name="Gangashetty P."/>
            <person name="Hamidou F."/>
            <person name="Sanogo M.D."/>
            <person name="Zwaenepoel A."/>
            <person name="Wallace J."/>
            <person name="Van De Peer Y."/>
            <person name="Van Deynze A."/>
        </authorList>
    </citation>
    <scope>NUCLEOTIDE SEQUENCE</scope>
    <source>
        <tissue evidence="2">Leaves</tissue>
    </source>
</reference>
<evidence type="ECO:0000313" key="2">
    <source>
        <dbReference type="EMBL" id="KAF8723249.1"/>
    </source>
</evidence>
<dbReference type="Gene3D" id="3.30.420.10">
    <property type="entry name" value="Ribonuclease H-like superfamily/Ribonuclease H"/>
    <property type="match status" value="1"/>
</dbReference>
<feature type="domain" description="RNase H type-1" evidence="1">
    <location>
        <begin position="143"/>
        <end position="263"/>
    </location>
</feature>
<dbReference type="InterPro" id="IPR036397">
    <property type="entry name" value="RNaseH_sf"/>
</dbReference>
<accession>A0A835EYU5</accession>
<dbReference type="Pfam" id="PF13456">
    <property type="entry name" value="RVT_3"/>
    <property type="match status" value="1"/>
</dbReference>
<dbReference type="Proteomes" id="UP000636709">
    <property type="component" value="Unassembled WGS sequence"/>
</dbReference>
<proteinExistence type="predicted"/>
<gene>
    <name evidence="2" type="ORF">HU200_021764</name>
</gene>